<name>A0AAD8WKB7_LOLMU</name>
<reference evidence="1" key="1">
    <citation type="submission" date="2023-07" db="EMBL/GenBank/DDBJ databases">
        <title>A chromosome-level genome assembly of Lolium multiflorum.</title>
        <authorList>
            <person name="Chen Y."/>
            <person name="Copetti D."/>
            <person name="Kolliker R."/>
            <person name="Studer B."/>
        </authorList>
    </citation>
    <scope>NUCLEOTIDE SEQUENCE</scope>
    <source>
        <strain evidence="1">02402/16</strain>
        <tissue evidence="1">Leaf</tissue>
    </source>
</reference>
<gene>
    <name evidence="1" type="ORF">QYE76_053330</name>
</gene>
<accession>A0AAD8WKB7</accession>
<protein>
    <submittedName>
        <fullName evidence="1">Uncharacterized protein</fullName>
    </submittedName>
</protein>
<dbReference type="Proteomes" id="UP001231189">
    <property type="component" value="Unassembled WGS sequence"/>
</dbReference>
<evidence type="ECO:0000313" key="1">
    <source>
        <dbReference type="EMBL" id="KAK1665171.1"/>
    </source>
</evidence>
<evidence type="ECO:0000313" key="2">
    <source>
        <dbReference type="Proteomes" id="UP001231189"/>
    </source>
</evidence>
<organism evidence="1 2">
    <name type="scientific">Lolium multiflorum</name>
    <name type="common">Italian ryegrass</name>
    <name type="synonym">Lolium perenne subsp. multiflorum</name>
    <dbReference type="NCBI Taxonomy" id="4521"/>
    <lineage>
        <taxon>Eukaryota</taxon>
        <taxon>Viridiplantae</taxon>
        <taxon>Streptophyta</taxon>
        <taxon>Embryophyta</taxon>
        <taxon>Tracheophyta</taxon>
        <taxon>Spermatophyta</taxon>
        <taxon>Magnoliopsida</taxon>
        <taxon>Liliopsida</taxon>
        <taxon>Poales</taxon>
        <taxon>Poaceae</taxon>
        <taxon>BOP clade</taxon>
        <taxon>Pooideae</taxon>
        <taxon>Poodae</taxon>
        <taxon>Poeae</taxon>
        <taxon>Poeae Chloroplast Group 2 (Poeae type)</taxon>
        <taxon>Loliodinae</taxon>
        <taxon>Loliinae</taxon>
        <taxon>Lolium</taxon>
    </lineage>
</organism>
<dbReference type="AlphaFoldDB" id="A0AAD8WKB7"/>
<proteinExistence type="predicted"/>
<comment type="caution">
    <text evidence="1">The sequence shown here is derived from an EMBL/GenBank/DDBJ whole genome shotgun (WGS) entry which is preliminary data.</text>
</comment>
<keyword evidence="2" id="KW-1185">Reference proteome</keyword>
<sequence>MGWPPGTPLRRLFAYIISHDVKTLHQSTKLQKDSRGAAAIAKLHFGGQKSLSRHAAGTGNCPGAISIDTTAIFIAVVVSHDEEGVVLPEAEGSTGIVTDVVYPDKMTSVGLHAHFTQILVGRAHDVDLRLGDVDSKLTDAMEKIEGLEESFKTKLDAKFQEVLARLPQPRGNARRARRVPRAYLPVGTAAAALAVPEAATDEGYDNYGGDDKLVDENFLDDKEV</sequence>
<dbReference type="EMBL" id="JAUUTY010000003">
    <property type="protein sequence ID" value="KAK1665171.1"/>
    <property type="molecule type" value="Genomic_DNA"/>
</dbReference>